<dbReference type="AlphaFoldDB" id="A0A9X3PJX9"/>
<evidence type="ECO:0000256" key="3">
    <source>
        <dbReference type="SAM" id="Phobius"/>
    </source>
</evidence>
<dbReference type="EMBL" id="JAPZVQ010000003">
    <property type="protein sequence ID" value="MDA1384993.1"/>
    <property type="molecule type" value="Genomic_DNA"/>
</dbReference>
<accession>A0A9X3PJX9</accession>
<sequence>MARVSQWNWSDFTQEWSQTQAINDLDDELAAERAARRRQMEDARNRFEQDLEQVDSKLDSVSGRIEALLAWTELRFQLIEFDEYQARKEIRNTVRALAEGRVPLLRGFEDVPGYWLPSAAAAVLPLVVRDRVPTQRTGRPFADLKTGLETARERDAVRTELFSLAVGRCFGQPAFIDAAALRLLAEPADLGVAEPGQVARGWRTLWEQAALGAFGPGPKEQIAALLRERFDPGALDEEALAAWDDAVERFGANDSHQPTRTEALAALQAHFAEEPGPAAATGAPMLAPAVTPAGETPDTGPEPSPSDPARDDTAWRRYLQELIEEPSPAELPLVRQMAELDPASGGRDDDRSWTAPVGTVADLLRRDLFDPAAPIPLRRLALGLAAPILRARLDHLEASIGTTETVTVTVRRRGELIHVTKDGHDPEQFAAVERRVDQAFAAAAPSKPLTIAFASVLGLLSVSMLVIAQWFAAVLFALGVVIPLWRYRTDAAKARKGDERRDDQLAEIRAALLTARKDAESRERAETERGIATRRALADLRESLPAEPDSGALDAPGASGGAA</sequence>
<evidence type="ECO:0000313" key="7">
    <source>
        <dbReference type="Proteomes" id="UP001183604"/>
    </source>
</evidence>
<keyword evidence="3" id="KW-1133">Transmembrane helix</keyword>
<protein>
    <submittedName>
        <fullName evidence="4">Uncharacterized protein</fullName>
    </submittedName>
</protein>
<dbReference type="EMBL" id="JAVDYD010000001">
    <property type="protein sequence ID" value="MDR7337555.1"/>
    <property type="molecule type" value="Genomic_DNA"/>
</dbReference>
<feature type="coiled-coil region" evidence="1">
    <location>
        <begin position="22"/>
        <end position="57"/>
    </location>
</feature>
<dbReference type="Proteomes" id="UP001183604">
    <property type="component" value="Unassembled WGS sequence"/>
</dbReference>
<gene>
    <name evidence="5" type="ORF">J2S69_001274</name>
    <name evidence="4" type="ORF">O2L01_08355</name>
</gene>
<evidence type="ECO:0000313" key="4">
    <source>
        <dbReference type="EMBL" id="MDA1384993.1"/>
    </source>
</evidence>
<evidence type="ECO:0000313" key="6">
    <source>
        <dbReference type="Proteomes" id="UP001145799"/>
    </source>
</evidence>
<evidence type="ECO:0000313" key="5">
    <source>
        <dbReference type="EMBL" id="MDR7337555.1"/>
    </source>
</evidence>
<comment type="caution">
    <text evidence="4">The sequence shown here is derived from an EMBL/GenBank/DDBJ whole genome shotgun (WGS) entry which is preliminary data.</text>
</comment>
<feature type="region of interest" description="Disordered" evidence="2">
    <location>
        <begin position="276"/>
        <end position="311"/>
    </location>
</feature>
<dbReference type="RefSeq" id="WP_270121453.1">
    <property type="nucleotide sequence ID" value="NZ_BAAAOM010000002.1"/>
</dbReference>
<keyword evidence="7" id="KW-1185">Reference proteome</keyword>
<organism evidence="4 6">
    <name type="scientific">Glycomyces lechevalierae</name>
    <dbReference type="NCBI Taxonomy" id="256034"/>
    <lineage>
        <taxon>Bacteria</taxon>
        <taxon>Bacillati</taxon>
        <taxon>Actinomycetota</taxon>
        <taxon>Actinomycetes</taxon>
        <taxon>Glycomycetales</taxon>
        <taxon>Glycomycetaceae</taxon>
        <taxon>Glycomyces</taxon>
    </lineage>
</organism>
<keyword evidence="3" id="KW-0812">Transmembrane</keyword>
<keyword evidence="3" id="KW-0472">Membrane</keyword>
<reference evidence="4" key="1">
    <citation type="submission" date="2022-12" db="EMBL/GenBank/DDBJ databases">
        <title>Gycomyces niveus sp.nov., a novel actinomycete isolated from soil in Shouguang.</title>
        <authorList>
            <person name="Yang X."/>
        </authorList>
    </citation>
    <scope>NUCLEOTIDE SEQUENCE</scope>
    <source>
        <strain evidence="4">DSM 44724</strain>
    </source>
</reference>
<name>A0A9X3PJX9_9ACTN</name>
<proteinExistence type="predicted"/>
<feature type="transmembrane region" description="Helical" evidence="3">
    <location>
        <begin position="452"/>
        <end position="485"/>
    </location>
</feature>
<feature type="region of interest" description="Disordered" evidence="2">
    <location>
        <begin position="541"/>
        <end position="563"/>
    </location>
</feature>
<evidence type="ECO:0000256" key="1">
    <source>
        <dbReference type="SAM" id="Coils"/>
    </source>
</evidence>
<dbReference type="Proteomes" id="UP001145799">
    <property type="component" value="Unassembled WGS sequence"/>
</dbReference>
<reference evidence="5 7" key="2">
    <citation type="submission" date="2023-07" db="EMBL/GenBank/DDBJ databases">
        <title>Sequencing the genomes of 1000 actinobacteria strains.</title>
        <authorList>
            <person name="Klenk H.-P."/>
        </authorList>
    </citation>
    <scope>NUCLEOTIDE SEQUENCE [LARGE SCALE GENOMIC DNA]</scope>
    <source>
        <strain evidence="5 7">DSM 44724</strain>
    </source>
</reference>
<feature type="compositionally biased region" description="Low complexity" evidence="2">
    <location>
        <begin position="276"/>
        <end position="289"/>
    </location>
</feature>
<keyword evidence="1" id="KW-0175">Coiled coil</keyword>
<evidence type="ECO:0000256" key="2">
    <source>
        <dbReference type="SAM" id="MobiDB-lite"/>
    </source>
</evidence>